<dbReference type="PROSITE" id="PS50215">
    <property type="entry name" value="ADAM_MEPRO"/>
    <property type="match status" value="1"/>
</dbReference>
<dbReference type="Pfam" id="PF19236">
    <property type="entry name" value="ADAMTS_CR_3"/>
    <property type="match status" value="1"/>
</dbReference>
<evidence type="ECO:0000256" key="6">
    <source>
        <dbReference type="ARBA" id="ARBA00022729"/>
    </source>
</evidence>
<dbReference type="InterPro" id="IPR045371">
    <property type="entry name" value="ADAMTS_CR_3"/>
</dbReference>
<comment type="caution">
    <text evidence="18">The sequence shown here is derived from an EMBL/GenBank/DDBJ whole genome shotgun (WGS) entry which is preliminary data.</text>
</comment>
<dbReference type="Pfam" id="PF00090">
    <property type="entry name" value="TSP_1"/>
    <property type="match status" value="1"/>
</dbReference>
<feature type="domain" description="Peptidase M12B" evidence="17">
    <location>
        <begin position="204"/>
        <end position="417"/>
    </location>
</feature>
<evidence type="ECO:0000256" key="7">
    <source>
        <dbReference type="ARBA" id="ARBA00022737"/>
    </source>
</evidence>
<dbReference type="OrthoDB" id="412680at2759"/>
<feature type="binding site" evidence="14">
    <location>
        <position position="415"/>
    </location>
    <ligand>
        <name>Ca(2+)</name>
        <dbReference type="ChEBI" id="CHEBI:29108"/>
        <label>2</label>
    </ligand>
</feature>
<dbReference type="InterPro" id="IPR000884">
    <property type="entry name" value="TSP1_rpt"/>
</dbReference>
<feature type="disulfide bond" evidence="15">
    <location>
        <begin position="439"/>
        <end position="462"/>
    </location>
</feature>
<dbReference type="GO" id="GO:0046872">
    <property type="term" value="F:metal ion binding"/>
    <property type="evidence" value="ECO:0007669"/>
    <property type="project" value="UniProtKB-KW"/>
</dbReference>
<comment type="cofactor">
    <cofactor evidence="14">
        <name>Zn(2+)</name>
        <dbReference type="ChEBI" id="CHEBI:29105"/>
    </cofactor>
    <text evidence="14">Binds 1 zinc ion per subunit.</text>
</comment>
<keyword evidence="4" id="KW-0645">Protease</keyword>
<keyword evidence="11 15" id="KW-1015">Disulfide bond</keyword>
<keyword evidence="12" id="KW-0325">Glycoprotein</keyword>
<keyword evidence="14" id="KW-0106">Calcium</keyword>
<dbReference type="PANTHER" id="PTHR13723:SF200">
    <property type="entry name" value="ADAM METALLOPEPTIDASE WITH THROMBOSPONDIN TYPE 1 MOTIF B, ISOFORM B"/>
    <property type="match status" value="1"/>
</dbReference>
<evidence type="ECO:0000256" key="8">
    <source>
        <dbReference type="ARBA" id="ARBA00022801"/>
    </source>
</evidence>
<name>A0A5N4ASF3_PHOPY</name>
<dbReference type="Pfam" id="PF17771">
    <property type="entry name" value="ADAMTS_CR_2"/>
    <property type="match status" value="1"/>
</dbReference>
<proteinExistence type="predicted"/>
<keyword evidence="6" id="KW-0732">Signal</keyword>
<evidence type="ECO:0000256" key="9">
    <source>
        <dbReference type="ARBA" id="ARBA00022833"/>
    </source>
</evidence>
<dbReference type="Gene3D" id="2.60.120.830">
    <property type="match status" value="1"/>
</dbReference>
<evidence type="ECO:0000313" key="18">
    <source>
        <dbReference type="EMBL" id="KAB0800274.1"/>
    </source>
</evidence>
<keyword evidence="8" id="KW-0378">Hydrolase</keyword>
<dbReference type="Gene3D" id="2.20.100.10">
    <property type="entry name" value="Thrombospondin type-1 (TSP1) repeat"/>
    <property type="match status" value="1"/>
</dbReference>
<organism evidence="18 19">
    <name type="scientific">Photinus pyralis</name>
    <name type="common">Common eastern firefly</name>
    <name type="synonym">Lampyris pyralis</name>
    <dbReference type="NCBI Taxonomy" id="7054"/>
    <lineage>
        <taxon>Eukaryota</taxon>
        <taxon>Metazoa</taxon>
        <taxon>Ecdysozoa</taxon>
        <taxon>Arthropoda</taxon>
        <taxon>Hexapoda</taxon>
        <taxon>Insecta</taxon>
        <taxon>Pterygota</taxon>
        <taxon>Neoptera</taxon>
        <taxon>Endopterygota</taxon>
        <taxon>Coleoptera</taxon>
        <taxon>Polyphaga</taxon>
        <taxon>Elateriformia</taxon>
        <taxon>Elateroidea</taxon>
        <taxon>Lampyridae</taxon>
        <taxon>Lampyrinae</taxon>
        <taxon>Photinus</taxon>
    </lineage>
</organism>
<dbReference type="AlphaFoldDB" id="A0A5N4ASF3"/>
<dbReference type="SMART" id="SM00209">
    <property type="entry name" value="TSP1"/>
    <property type="match status" value="1"/>
</dbReference>
<evidence type="ECO:0000256" key="14">
    <source>
        <dbReference type="PIRSR" id="PIRSR613273-2"/>
    </source>
</evidence>
<dbReference type="GO" id="GO:0006508">
    <property type="term" value="P:proteolysis"/>
    <property type="evidence" value="ECO:0007669"/>
    <property type="project" value="UniProtKB-KW"/>
</dbReference>
<dbReference type="PANTHER" id="PTHR13723">
    <property type="entry name" value="ADAMTS A DISINTEGRIN AND METALLOPROTEASE WITH THROMBOSPONDIN MOTIFS PROTEASE"/>
    <property type="match status" value="1"/>
</dbReference>
<evidence type="ECO:0000256" key="5">
    <source>
        <dbReference type="ARBA" id="ARBA00022723"/>
    </source>
</evidence>
<comment type="caution">
    <text evidence="16">Lacks conserved residue(s) required for the propagation of feature annotation.</text>
</comment>
<dbReference type="Gene3D" id="3.40.1620.60">
    <property type="match status" value="1"/>
</dbReference>
<sequence length="764" mass="86507">MDGRYTRSIDEYELIIPRKLENDGRFKTYQIPHYFDREELKAQNSKAEEVFYLVTFDGTHNHLELWPNHRFVSNDAIFERREPNANVQSRNIRKQHDSLCYYHGRIKNKPGSRVALSTCYGLAGYIVMDGRRYFIEPAAEYEPNGRGQQLHLVHKGREDTESKRGQEGNCGTSPNWEDAWKLRFYEEYSKTPFSKRSSLISVPRYLETLVVADKKFLEYHKHTDHDSYVLTIMNMVSDYYHDASSGHQLHVVVVRVMYLEKEEQEIDLVINPNAEDTLASFCKWQEKVNPKDTQHPNHHDIAVLLTRYDICADSLTNCGLMGLAYVAAACTSDRPCAINEDGGLVLGIVVAHEMGHVMGCSHDTEAESGCKPQAPDNSYHVMSPFVHLHTTIWSTCSRVFMNELFDNNLGECLNDEPQESIYKETNMMPGAVYDAKYQCNMAYPGSEVCGGSPDRFCKQLLCKVTPTTCMSNGEPPADGTKCAENKWCYNTKCIEIGSRPEAINGEWGEWSSWTPCSRSCGGGLSYSERECNNPPPKHKGHYCLGDRKKVKICNTVLCPEGAKSFRAVQCSEFDKKPFQGKLHKWEPFPRKEEPCVLYCINERRVYSKLAPRVKDGTKCKSGTKDMCISGSCKKVGCDYIIDSDAIEDQCGICKGDGTQCKIVEETYYDAPGHGYVKVATIMKGSRNVYFDELKPSDNTIAVSAADEKKFYLNGDFTEQQDGVHDVGGVEGIYNHPEPNKESLVIYGPLKEDIVLFVSFNVSPF</sequence>
<feature type="binding site" evidence="14">
    <location>
        <position position="207"/>
    </location>
    <ligand>
        <name>Ca(2+)</name>
        <dbReference type="ChEBI" id="CHEBI:29108"/>
        <label>1</label>
    </ligand>
</feature>
<dbReference type="InterPro" id="IPR013273">
    <property type="entry name" value="ADAMTS/ADAMTS-like"/>
</dbReference>
<feature type="binding site" evidence="14 16">
    <location>
        <position position="356"/>
    </location>
    <ligand>
        <name>Zn(2+)</name>
        <dbReference type="ChEBI" id="CHEBI:29105"/>
        <note>catalytic</note>
    </ligand>
</feature>
<dbReference type="InterPro" id="IPR001590">
    <property type="entry name" value="Peptidase_M12B"/>
</dbReference>
<dbReference type="Pfam" id="PF01421">
    <property type="entry name" value="Reprolysin"/>
    <property type="match status" value="1"/>
</dbReference>
<comment type="subcellular location">
    <subcellularLocation>
        <location evidence="1">Secreted</location>
        <location evidence="1">Extracellular space</location>
        <location evidence="1">Extracellular matrix</location>
    </subcellularLocation>
</comment>
<keyword evidence="7" id="KW-0677">Repeat</keyword>
<evidence type="ECO:0000256" key="11">
    <source>
        <dbReference type="ARBA" id="ARBA00023157"/>
    </source>
</evidence>
<feature type="binding site" evidence="14 16">
    <location>
        <position position="352"/>
    </location>
    <ligand>
        <name>Zn(2+)</name>
        <dbReference type="ChEBI" id="CHEBI:29105"/>
        <note>catalytic</note>
    </ligand>
</feature>
<feature type="active site" evidence="13 16">
    <location>
        <position position="353"/>
    </location>
</feature>
<dbReference type="Proteomes" id="UP000327044">
    <property type="component" value="Unassembled WGS sequence"/>
</dbReference>
<dbReference type="InterPro" id="IPR041645">
    <property type="entry name" value="ADAMTS_CR_2"/>
</dbReference>
<keyword evidence="5 14" id="KW-0479">Metal-binding</keyword>
<keyword evidence="2" id="KW-0964">Secreted</keyword>
<dbReference type="GO" id="GO:0004222">
    <property type="term" value="F:metalloendopeptidase activity"/>
    <property type="evidence" value="ECO:0007669"/>
    <property type="project" value="InterPro"/>
</dbReference>
<evidence type="ECO:0000256" key="3">
    <source>
        <dbReference type="ARBA" id="ARBA00022530"/>
    </source>
</evidence>
<dbReference type="Pfam" id="PF01562">
    <property type="entry name" value="Pep_M12B_propep"/>
    <property type="match status" value="1"/>
</dbReference>
<evidence type="ECO:0000256" key="2">
    <source>
        <dbReference type="ARBA" id="ARBA00022525"/>
    </source>
</evidence>
<evidence type="ECO:0000256" key="13">
    <source>
        <dbReference type="PIRSR" id="PIRSR613273-1"/>
    </source>
</evidence>
<feature type="disulfide bond" evidence="15">
    <location>
        <begin position="311"/>
        <end position="318"/>
    </location>
</feature>
<dbReference type="PROSITE" id="PS50092">
    <property type="entry name" value="TSP1"/>
    <property type="match status" value="1"/>
</dbReference>
<dbReference type="EMBL" id="VVIM01000004">
    <property type="protein sequence ID" value="KAB0800274.1"/>
    <property type="molecule type" value="Genomic_DNA"/>
</dbReference>
<dbReference type="FunFam" id="2.20.100.10:FF:000001">
    <property type="entry name" value="semaphorin-5A isoform X1"/>
    <property type="match status" value="1"/>
</dbReference>
<feature type="disulfide bond" evidence="15">
    <location>
        <begin position="516"/>
        <end position="553"/>
    </location>
</feature>
<dbReference type="SUPFAM" id="SSF55486">
    <property type="entry name" value="Metalloproteases ('zincins'), catalytic domain"/>
    <property type="match status" value="1"/>
</dbReference>
<evidence type="ECO:0000256" key="10">
    <source>
        <dbReference type="ARBA" id="ARBA00023049"/>
    </source>
</evidence>
<accession>A0A5N4ASF3</accession>
<evidence type="ECO:0000256" key="16">
    <source>
        <dbReference type="PROSITE-ProRule" id="PRU00276"/>
    </source>
</evidence>
<evidence type="ECO:0000259" key="17">
    <source>
        <dbReference type="PROSITE" id="PS50215"/>
    </source>
</evidence>
<feature type="disulfide bond" evidence="15">
    <location>
        <begin position="520"/>
        <end position="558"/>
    </location>
</feature>
<dbReference type="GO" id="GO:0031012">
    <property type="term" value="C:extracellular matrix"/>
    <property type="evidence" value="ECO:0007669"/>
    <property type="project" value="TreeGrafter"/>
</dbReference>
<feature type="binding site" evidence="14">
    <location>
        <position position="412"/>
    </location>
    <ligand>
        <name>Ca(2+)</name>
        <dbReference type="ChEBI" id="CHEBI:29108"/>
        <label>1</label>
    </ligand>
</feature>
<dbReference type="InterPro" id="IPR024079">
    <property type="entry name" value="MetalloPept_cat_dom_sf"/>
</dbReference>
<dbReference type="Gene3D" id="3.40.390.10">
    <property type="entry name" value="Collagenase (Catalytic Domain)"/>
    <property type="match status" value="1"/>
</dbReference>
<feature type="binding site" evidence="14">
    <location>
        <position position="207"/>
    </location>
    <ligand>
        <name>Ca(2+)</name>
        <dbReference type="ChEBI" id="CHEBI:29108"/>
        <label>2</label>
    </ligand>
</feature>
<dbReference type="Pfam" id="PF05986">
    <property type="entry name" value="ADAMTS_spacer1"/>
    <property type="match status" value="1"/>
</dbReference>
<dbReference type="SUPFAM" id="SSF82895">
    <property type="entry name" value="TSP-1 type 1 repeat"/>
    <property type="match status" value="1"/>
</dbReference>
<dbReference type="InterPro" id="IPR002870">
    <property type="entry name" value="Peptidase_M12B_N"/>
</dbReference>
<dbReference type="InterPro" id="IPR036383">
    <property type="entry name" value="TSP1_rpt_sf"/>
</dbReference>
<evidence type="ECO:0000256" key="15">
    <source>
        <dbReference type="PIRSR" id="PIRSR613273-3"/>
    </source>
</evidence>
<evidence type="ECO:0000256" key="4">
    <source>
        <dbReference type="ARBA" id="ARBA00022670"/>
    </source>
</evidence>
<gene>
    <name evidence="18" type="ORF">PPYR_06014</name>
</gene>
<feature type="disulfide bond" evidence="15">
    <location>
        <begin position="531"/>
        <end position="543"/>
    </location>
</feature>
<evidence type="ECO:0000256" key="12">
    <source>
        <dbReference type="ARBA" id="ARBA00023180"/>
    </source>
</evidence>
<feature type="disulfide bond" evidence="15">
    <location>
        <begin position="330"/>
        <end position="412"/>
    </location>
</feature>
<feature type="disulfide bond" evidence="15">
    <location>
        <begin position="449"/>
        <end position="469"/>
    </location>
</feature>
<feature type="disulfide bond" evidence="15">
    <location>
        <begin position="282"/>
        <end position="336"/>
    </location>
</feature>
<feature type="binding site" evidence="14 16">
    <location>
        <position position="362"/>
    </location>
    <ligand>
        <name>Zn(2+)</name>
        <dbReference type="ChEBI" id="CHEBI:29105"/>
        <note>catalytic</note>
    </ligand>
</feature>
<dbReference type="GO" id="GO:0030198">
    <property type="term" value="P:extracellular matrix organization"/>
    <property type="evidence" value="ECO:0007669"/>
    <property type="project" value="InterPro"/>
</dbReference>
<evidence type="ECO:0000256" key="1">
    <source>
        <dbReference type="ARBA" id="ARBA00004498"/>
    </source>
</evidence>
<evidence type="ECO:0000313" key="19">
    <source>
        <dbReference type="Proteomes" id="UP000327044"/>
    </source>
</evidence>
<feature type="binding site" evidence="14">
    <location>
        <position position="300"/>
    </location>
    <ligand>
        <name>Ca(2+)</name>
        <dbReference type="ChEBI" id="CHEBI:29108"/>
        <label>1</label>
    </ligand>
</feature>
<keyword evidence="10" id="KW-0482">Metalloprotease</keyword>
<dbReference type="InParanoid" id="A0A5N4ASF3"/>
<dbReference type="InterPro" id="IPR010294">
    <property type="entry name" value="ADAMTS_spacer1"/>
</dbReference>
<reference evidence="18 19" key="1">
    <citation type="journal article" date="2018" name="Elife">
        <title>Firefly genomes illuminate parallel origins of bioluminescence in beetles.</title>
        <authorList>
            <person name="Fallon T.R."/>
            <person name="Lower S.E."/>
            <person name="Chang C.H."/>
            <person name="Bessho-Uehara M."/>
            <person name="Martin G.J."/>
            <person name="Bewick A.J."/>
            <person name="Behringer M."/>
            <person name="Debat H.J."/>
            <person name="Wong I."/>
            <person name="Day J.C."/>
            <person name="Suvorov A."/>
            <person name="Silva C.J."/>
            <person name="Stanger-Hall K.F."/>
            <person name="Hall D.W."/>
            <person name="Schmitz R.J."/>
            <person name="Nelson D.R."/>
            <person name="Lewis S.M."/>
            <person name="Shigenobu S."/>
            <person name="Bybee S.M."/>
            <person name="Larracuente A.M."/>
            <person name="Oba Y."/>
            <person name="Weng J.K."/>
        </authorList>
    </citation>
    <scope>NUCLEOTIDE SEQUENCE [LARGE SCALE GENOMIC DNA]</scope>
    <source>
        <strain evidence="18">1611_PpyrPB1</strain>
        <tissue evidence="18">Whole body</tissue>
    </source>
</reference>
<protein>
    <recommendedName>
        <fullName evidence="17">Peptidase M12B domain-containing protein</fullName>
    </recommendedName>
</protein>
<dbReference type="PRINTS" id="PR01857">
    <property type="entry name" value="ADAMTSFAMILY"/>
</dbReference>
<keyword evidence="19" id="KW-1185">Reference proteome</keyword>
<keyword evidence="3" id="KW-0272">Extracellular matrix</keyword>
<keyword evidence="9 14" id="KW-0862">Zinc</keyword>
<feature type="disulfide bond" evidence="15">
    <location>
        <begin position="457"/>
        <end position="488"/>
    </location>
</feature>
<feature type="disulfide bond" evidence="15">
    <location>
        <begin position="482"/>
        <end position="493"/>
    </location>
</feature>
<dbReference type="InterPro" id="IPR050439">
    <property type="entry name" value="ADAMTS_ADAMTS-like"/>
</dbReference>
<dbReference type="CDD" id="cd04273">
    <property type="entry name" value="ZnMc_ADAMTS_like"/>
    <property type="match status" value="1"/>
</dbReference>
<feature type="binding site" evidence="14">
    <location>
        <position position="415"/>
    </location>
    <ligand>
        <name>Ca(2+)</name>
        <dbReference type="ChEBI" id="CHEBI:29108"/>
        <label>1</label>
    </ligand>
</feature>